<reference evidence="2" key="1">
    <citation type="journal article" date="2015" name="Genome Biol. Evol.">
        <title>Organellar Genomes of White Spruce (Picea glauca): Assembly and Annotation.</title>
        <authorList>
            <person name="Jackman S.D."/>
            <person name="Warren R.L."/>
            <person name="Gibb E.A."/>
            <person name="Vandervalk B.P."/>
            <person name="Mohamadi H."/>
            <person name="Chu J."/>
            <person name="Raymond A."/>
            <person name="Pleasance S."/>
            <person name="Coope R."/>
            <person name="Wildung M.R."/>
            <person name="Ritland C.E."/>
            <person name="Bousquet J."/>
            <person name="Jones S.J."/>
            <person name="Bohlmann J."/>
            <person name="Birol I."/>
        </authorList>
    </citation>
    <scope>NUCLEOTIDE SEQUENCE [LARGE SCALE GENOMIC DNA]</scope>
    <source>
        <tissue evidence="2">Flushing bud</tissue>
    </source>
</reference>
<dbReference type="EMBL" id="LKAM01000001">
    <property type="protein sequence ID" value="KUM51339.1"/>
    <property type="molecule type" value="Genomic_DNA"/>
</dbReference>
<comment type="caution">
    <text evidence="2">The sequence shown here is derived from an EMBL/GenBank/DDBJ whole genome shotgun (WGS) entry which is preliminary data.</text>
</comment>
<dbReference type="AlphaFoldDB" id="A0A101M5P8"/>
<proteinExistence type="predicted"/>
<keyword evidence="2" id="KW-0496">Mitochondrion</keyword>
<protein>
    <submittedName>
        <fullName evidence="2">Uncharacterized protein</fullName>
    </submittedName>
</protein>
<accession>A0A101M5P8</accession>
<gene>
    <name evidence="2" type="ORF">ABT39_MTgene1186</name>
</gene>
<feature type="region of interest" description="Disordered" evidence="1">
    <location>
        <begin position="1"/>
        <end position="38"/>
    </location>
</feature>
<name>A0A101M5P8_PICGL</name>
<geneLocation type="mitochondrion" evidence="2"/>
<evidence type="ECO:0000256" key="1">
    <source>
        <dbReference type="SAM" id="MobiDB-lite"/>
    </source>
</evidence>
<organism evidence="2">
    <name type="scientific">Picea glauca</name>
    <name type="common">White spruce</name>
    <name type="synonym">Pinus glauca</name>
    <dbReference type="NCBI Taxonomy" id="3330"/>
    <lineage>
        <taxon>Eukaryota</taxon>
        <taxon>Viridiplantae</taxon>
        <taxon>Streptophyta</taxon>
        <taxon>Embryophyta</taxon>
        <taxon>Tracheophyta</taxon>
        <taxon>Spermatophyta</taxon>
        <taxon>Pinopsida</taxon>
        <taxon>Pinidae</taxon>
        <taxon>Conifers I</taxon>
        <taxon>Pinales</taxon>
        <taxon>Pinaceae</taxon>
        <taxon>Picea</taxon>
    </lineage>
</organism>
<sequence length="99" mass="10914">MHLHAKQIALPSGPIQTVAHPSNSTSKRNKRLPIPIPCPCPRPGPGSFPTVACPQPTPPNPPLFLHTQSNYIRTLFTSIANLVYRHRHTGWSVSLQISH</sequence>
<evidence type="ECO:0000313" key="2">
    <source>
        <dbReference type="EMBL" id="KUM51339.1"/>
    </source>
</evidence>